<proteinExistence type="predicted"/>
<reference evidence="2 3" key="1">
    <citation type="journal article" date="2023" name="J. Phycol.">
        <title>Chrysosporum ovalisporum is synonymous with the true-branching cyanobacterium Umezakia natans (Nostocales/Aphanizomenonaceae).</title>
        <authorList>
            <person name="McGregor G.B."/>
            <person name="Sendall B.C."/>
            <person name="Niiyama Y."/>
            <person name="Tuji A."/>
            <person name="Willis A."/>
        </authorList>
    </citation>
    <scope>NUCLEOTIDE SEQUENCE [LARGE SCALE GENOMIC DNA]</scope>
    <source>
        <strain evidence="2 3">ANA360D</strain>
    </source>
</reference>
<dbReference type="AlphaFoldDB" id="A0AA43GSB5"/>
<feature type="transmembrane region" description="Helical" evidence="1">
    <location>
        <begin position="5"/>
        <end position="26"/>
    </location>
</feature>
<comment type="caution">
    <text evidence="2">The sequence shown here is derived from an EMBL/GenBank/DDBJ whole genome shotgun (WGS) entry which is preliminary data.</text>
</comment>
<protein>
    <submittedName>
        <fullName evidence="2">ABC transporter permease</fullName>
    </submittedName>
</protein>
<name>A0AA43GSB5_9CYAN</name>
<evidence type="ECO:0000313" key="3">
    <source>
        <dbReference type="Proteomes" id="UP001159387"/>
    </source>
</evidence>
<keyword evidence="1" id="KW-0812">Transmembrane</keyword>
<gene>
    <name evidence="2" type="ORF">NWP17_05975</name>
</gene>
<evidence type="ECO:0000313" key="2">
    <source>
        <dbReference type="EMBL" id="MDH6059987.1"/>
    </source>
</evidence>
<dbReference type="Proteomes" id="UP001159387">
    <property type="component" value="Unassembled WGS sequence"/>
</dbReference>
<keyword evidence="1" id="KW-0472">Membrane</keyword>
<dbReference type="EMBL" id="JANQDH010000039">
    <property type="protein sequence ID" value="MDH6059987.1"/>
    <property type="molecule type" value="Genomic_DNA"/>
</dbReference>
<organism evidence="2 3">
    <name type="scientific">Chrysosporum bergii ANA360D</name>
    <dbReference type="NCBI Taxonomy" id="617107"/>
    <lineage>
        <taxon>Bacteria</taxon>
        <taxon>Bacillati</taxon>
        <taxon>Cyanobacteriota</taxon>
        <taxon>Cyanophyceae</taxon>
        <taxon>Nostocales</taxon>
        <taxon>Nodulariaceae</taxon>
        <taxon>Chrysosporum</taxon>
    </lineage>
</organism>
<keyword evidence="3" id="KW-1185">Reference proteome</keyword>
<feature type="transmembrane region" description="Helical" evidence="1">
    <location>
        <begin position="32"/>
        <end position="57"/>
    </location>
</feature>
<dbReference type="RefSeq" id="WP_280653998.1">
    <property type="nucleotide sequence ID" value="NZ_JANQDH010000039.1"/>
</dbReference>
<evidence type="ECO:0000256" key="1">
    <source>
        <dbReference type="SAM" id="Phobius"/>
    </source>
</evidence>
<sequence>MGNQVVIIVGTFILLITGLLLGYVLSQLVLGFLAFNLLTLLGTFSLILIFGTLYYVLFWQLRRQELQVTTIETPAQVQGQINTQTADNHLKNKLIAKLGGDIAAAERLIDQAKVNYPGMPENWYCERVIDDLERDQR</sequence>
<accession>A0AA43GSB5</accession>
<keyword evidence="1" id="KW-1133">Transmembrane helix</keyword>